<name>A0ABP5E445_9MICO</name>
<comment type="subcellular location">
    <subcellularLocation>
        <location evidence="1">Cell membrane</location>
        <topology evidence="1">Multi-pass membrane protein</topology>
    </subcellularLocation>
</comment>
<feature type="transmembrane region" description="Helical" evidence="6">
    <location>
        <begin position="759"/>
        <end position="779"/>
    </location>
</feature>
<dbReference type="Pfam" id="PF02687">
    <property type="entry name" value="FtsX"/>
    <property type="match status" value="1"/>
</dbReference>
<comment type="caution">
    <text evidence="8">The sequence shown here is derived from an EMBL/GenBank/DDBJ whole genome shotgun (WGS) entry which is preliminary data.</text>
</comment>
<feature type="transmembrane region" description="Helical" evidence="6">
    <location>
        <begin position="813"/>
        <end position="835"/>
    </location>
</feature>
<evidence type="ECO:0000256" key="3">
    <source>
        <dbReference type="ARBA" id="ARBA00022692"/>
    </source>
</evidence>
<evidence type="ECO:0000256" key="1">
    <source>
        <dbReference type="ARBA" id="ARBA00004651"/>
    </source>
</evidence>
<keyword evidence="5 6" id="KW-0472">Membrane</keyword>
<organism evidence="8 9">
    <name type="scientific">Microbacterium pumilum</name>
    <dbReference type="NCBI Taxonomy" id="344165"/>
    <lineage>
        <taxon>Bacteria</taxon>
        <taxon>Bacillati</taxon>
        <taxon>Actinomycetota</taxon>
        <taxon>Actinomycetes</taxon>
        <taxon>Micrococcales</taxon>
        <taxon>Microbacteriaceae</taxon>
        <taxon>Microbacterium</taxon>
    </lineage>
</organism>
<feature type="transmembrane region" description="Helical" evidence="6">
    <location>
        <begin position="317"/>
        <end position="344"/>
    </location>
</feature>
<evidence type="ECO:0000259" key="7">
    <source>
        <dbReference type="Pfam" id="PF02687"/>
    </source>
</evidence>
<keyword evidence="4 6" id="KW-1133">Transmembrane helix</keyword>
<evidence type="ECO:0000256" key="2">
    <source>
        <dbReference type="ARBA" id="ARBA00022475"/>
    </source>
</evidence>
<proteinExistence type="predicted"/>
<dbReference type="Proteomes" id="UP001500326">
    <property type="component" value="Unassembled WGS sequence"/>
</dbReference>
<feature type="transmembrane region" description="Helical" evidence="6">
    <location>
        <begin position="242"/>
        <end position="264"/>
    </location>
</feature>
<keyword evidence="9" id="KW-1185">Reference proteome</keyword>
<protein>
    <recommendedName>
        <fullName evidence="7">ABC3 transporter permease C-terminal domain-containing protein</fullName>
    </recommendedName>
</protein>
<feature type="domain" description="ABC3 transporter permease C-terminal" evidence="7">
    <location>
        <begin position="763"/>
        <end position="880"/>
    </location>
</feature>
<gene>
    <name evidence="8" type="ORF">GCM10009777_28440</name>
</gene>
<feature type="transmembrane region" description="Helical" evidence="6">
    <location>
        <begin position="276"/>
        <end position="297"/>
    </location>
</feature>
<dbReference type="InterPro" id="IPR003838">
    <property type="entry name" value="ABC3_permease_C"/>
</dbReference>
<keyword evidence="2" id="KW-1003">Cell membrane</keyword>
<reference evidence="9" key="1">
    <citation type="journal article" date="2019" name="Int. J. Syst. Evol. Microbiol.">
        <title>The Global Catalogue of Microorganisms (GCM) 10K type strain sequencing project: providing services to taxonomists for standard genome sequencing and annotation.</title>
        <authorList>
            <consortium name="The Broad Institute Genomics Platform"/>
            <consortium name="The Broad Institute Genome Sequencing Center for Infectious Disease"/>
            <person name="Wu L."/>
            <person name="Ma J."/>
        </authorList>
    </citation>
    <scope>NUCLEOTIDE SEQUENCE [LARGE SCALE GENOMIC DNA]</scope>
    <source>
        <strain evidence="9">JCM 14902</strain>
    </source>
</reference>
<evidence type="ECO:0000256" key="4">
    <source>
        <dbReference type="ARBA" id="ARBA00022989"/>
    </source>
</evidence>
<evidence type="ECO:0000256" key="5">
    <source>
        <dbReference type="ARBA" id="ARBA00023136"/>
    </source>
</evidence>
<feature type="transmembrane region" description="Helical" evidence="6">
    <location>
        <begin position="370"/>
        <end position="390"/>
    </location>
</feature>
<sequence length="893" mass="89792">MIGGPRFAFARARAFLPPLVTLAVVAALSALLVVAVAGAIRSVEANEMRAALAAATGEQSRLVVSFDEDVSPEQGRDATAAALASWGAGNGLILEDADGGLVITPDLDLITGDQVASLADGLEGLRDAIEDRTGSGVQVSGELDGTLTAIQDQMEVRKGPTAVAVGLLGLMVAVVVGAVALETVRVREGELHLLRARGARRADLVGLAALETLVVAVVGAAVGSSTSLAVLTLVGAVSPGVVFGAAAAALVAGLAVATAAVATYRGVDRGSSRARAAVNVGAVVLLAVVTGIALWQFAQAGTPIVERGDGAMTLDPLIAIAPALALGLAAMLVVAVATPIARAITATLSPTRRVSPITPMRLALRRPGRHALPIVVVAFAVGTVTLAGAYEGSLTALGDAPEALRVGADVRVRTIPEDVDPGAIAAVQPSDAAMLVRPLSAQGADQRLSILAVEAPAMGDVMLDAGGTIDPLALGAAIALPAGIPLTGDTVSFTLSAPPAPPVVVDGEEVVEGSAAANARLTAVSASGAVARFDVSNADVSTVDGNGTSFAVEVNPEVSSTFDLPAGEEWSLAAVDVAYHPLTPSMGSLEITGVTSGGETVDLEEFRQGGGTPGDVETIDGGLQFAPELDFGFDDLPYTRAVAATVPAVIPAVVTAAIAQSMSLSDGEQFSLEMGSPEFAADFEVEAIVPVLPGTATGDGIAVDLATLVLAAPYDVLPTQVWFSSDEPDALAAAVHEQFDRVVVTVADPRSAENAAGTAVAFVLAAAGAVVLAFVVLVLRRTRSRADSRELALLAVMGLGRRRAAGLRAGEDVFAIAMGAVGGIVAGAATAWLVVPPLVRAAYGSVPDTFPVSLQVAPLLLGPVLIVVVGVCCAIVATVRAPAQLAPYVREDE</sequence>
<dbReference type="RefSeq" id="WP_344063545.1">
    <property type="nucleotide sequence ID" value="NZ_BAAAOH010000001.1"/>
</dbReference>
<dbReference type="EMBL" id="BAAAOH010000001">
    <property type="protein sequence ID" value="GAA1991372.1"/>
    <property type="molecule type" value="Genomic_DNA"/>
</dbReference>
<feature type="transmembrane region" description="Helical" evidence="6">
    <location>
        <begin position="162"/>
        <end position="181"/>
    </location>
</feature>
<keyword evidence="3 6" id="KW-0812">Transmembrane</keyword>
<feature type="transmembrane region" description="Helical" evidence="6">
    <location>
        <begin position="855"/>
        <end position="879"/>
    </location>
</feature>
<evidence type="ECO:0000313" key="8">
    <source>
        <dbReference type="EMBL" id="GAA1991372.1"/>
    </source>
</evidence>
<evidence type="ECO:0000313" key="9">
    <source>
        <dbReference type="Proteomes" id="UP001500326"/>
    </source>
</evidence>
<evidence type="ECO:0000256" key="6">
    <source>
        <dbReference type="SAM" id="Phobius"/>
    </source>
</evidence>
<feature type="transmembrane region" description="Helical" evidence="6">
    <location>
        <begin position="202"/>
        <end position="222"/>
    </location>
</feature>
<accession>A0ABP5E445</accession>